<keyword evidence="1" id="KW-1133">Transmembrane helix</keyword>
<reference evidence="2 3" key="1">
    <citation type="submission" date="2019-05" db="EMBL/GenBank/DDBJ databases">
        <title>Pseudomonas edaphica sp. nov., isolated from rhizospheric soil of Cistus ladanifer L. in Spain.</title>
        <authorList>
            <person name="Peix A."/>
        </authorList>
    </citation>
    <scope>NUCLEOTIDE SEQUENCE [LARGE SCALE GENOMIC DNA]</scope>
    <source>
        <strain evidence="2 3">RD25</strain>
    </source>
</reference>
<evidence type="ECO:0000313" key="3">
    <source>
        <dbReference type="Proteomes" id="UP000304941"/>
    </source>
</evidence>
<dbReference type="EMBL" id="VBVZ01000372">
    <property type="protein sequence ID" value="TLG89493.1"/>
    <property type="molecule type" value="Genomic_DNA"/>
</dbReference>
<evidence type="ECO:0000256" key="1">
    <source>
        <dbReference type="SAM" id="Phobius"/>
    </source>
</evidence>
<dbReference type="Proteomes" id="UP000304941">
    <property type="component" value="Unassembled WGS sequence"/>
</dbReference>
<name>A0ABY2U0Y3_9PSED</name>
<gene>
    <name evidence="2" type="ORF">FEM54_21820</name>
</gene>
<evidence type="ECO:0008006" key="4">
    <source>
        <dbReference type="Google" id="ProtNLM"/>
    </source>
</evidence>
<organism evidence="2 3">
    <name type="scientific">Pseudomonas edaphica</name>
    <dbReference type="NCBI Taxonomy" id="2006980"/>
    <lineage>
        <taxon>Bacteria</taxon>
        <taxon>Pseudomonadati</taxon>
        <taxon>Pseudomonadota</taxon>
        <taxon>Gammaproteobacteria</taxon>
        <taxon>Pseudomonadales</taxon>
        <taxon>Pseudomonadaceae</taxon>
        <taxon>Pseudomonas</taxon>
    </lineage>
</organism>
<keyword evidence="1" id="KW-0812">Transmembrane</keyword>
<accession>A0ABY2U0Y3</accession>
<protein>
    <recommendedName>
        <fullName evidence="4">DUF805 domain-containing protein</fullName>
    </recommendedName>
</protein>
<sequence length="128" mass="14428">MTLCVTLWDAERPGLHSHAERGNDVWGTIFGSLIVPTLCVVTPLVTLCVTLWDAERPGLHSHAERGNDLCVSDFQKMGHLIIDLPKGSSPSLLSVIFFWRSDLDAGSGFQFGHGRRLRPLDHRRWRRL</sequence>
<feature type="transmembrane region" description="Helical" evidence="1">
    <location>
        <begin position="25"/>
        <end position="52"/>
    </location>
</feature>
<evidence type="ECO:0000313" key="2">
    <source>
        <dbReference type="EMBL" id="TLG89493.1"/>
    </source>
</evidence>
<keyword evidence="3" id="KW-1185">Reference proteome</keyword>
<proteinExistence type="predicted"/>
<comment type="caution">
    <text evidence="2">The sequence shown here is derived from an EMBL/GenBank/DDBJ whole genome shotgun (WGS) entry which is preliminary data.</text>
</comment>
<keyword evidence="1" id="KW-0472">Membrane</keyword>